<evidence type="ECO:0000313" key="2">
    <source>
        <dbReference type="Proteomes" id="UP000202254"/>
    </source>
</evidence>
<evidence type="ECO:0000313" key="1">
    <source>
        <dbReference type="EMBL" id="ANM45843.1"/>
    </source>
</evidence>
<dbReference type="Pfam" id="PF23796">
    <property type="entry name" value="DUF7174"/>
    <property type="match status" value="1"/>
</dbReference>
<dbReference type="RefSeq" id="YP_009284625.1">
    <property type="nucleotide sequence ID" value="NC_031050.1"/>
</dbReference>
<reference evidence="1 2" key="1">
    <citation type="submission" date="2016-04" db="EMBL/GenBank/DDBJ databases">
        <title>Complete Genome of E. coli phage vB_EcoS_NBD2.</title>
        <authorList>
            <person name="Truncaite L."/>
            <person name="Kaliniene L."/>
            <person name="Zajanckauskaite A."/>
            <person name="Meskys R."/>
        </authorList>
    </citation>
    <scope>NUCLEOTIDE SEQUENCE [LARGE SCALE GENOMIC DNA]</scope>
</reference>
<proteinExistence type="predicted"/>
<dbReference type="Proteomes" id="UP000202254">
    <property type="component" value="Segment"/>
</dbReference>
<keyword evidence="2" id="KW-1185">Reference proteome</keyword>
<accession>A0A192Y886</accession>
<sequence>MQPSTTKGEITMSERTLANIVRHIATQALAHEEQVLAVSLPAIVQNLDPDGAPMPGTEEMDAAVAALKKKMTKSYITITINRMKDVQAVNKSAVARFFTCDDRGVAMLEVGFKEGNTTRERGAIQTDRTQYKRGYHDGLDKAIAFVPDFVDYSDEETLIARRLLVEMRAHLATLKEGAE</sequence>
<dbReference type="GeneID" id="29079519"/>
<dbReference type="KEGG" id="vg:29079519"/>
<dbReference type="EMBL" id="KX130668">
    <property type="protein sequence ID" value="ANM45843.1"/>
    <property type="molecule type" value="Genomic_DNA"/>
</dbReference>
<protein>
    <submittedName>
        <fullName evidence="1">Uncharacterized protein</fullName>
    </submittedName>
</protein>
<dbReference type="InterPro" id="IPR055598">
    <property type="entry name" value="DUF7174"/>
</dbReference>
<name>A0A192Y886_9CAUD</name>
<gene>
    <name evidence="1" type="ORF">NBD2_01</name>
</gene>
<organism evidence="1 2">
    <name type="scientific">Escherichia phage vB_EcoS_NBD2</name>
    <dbReference type="NCBI Taxonomy" id="1852563"/>
    <lineage>
        <taxon>Viruses</taxon>
        <taxon>Duplodnaviria</taxon>
        <taxon>Heunggongvirae</taxon>
        <taxon>Uroviricota</taxon>
        <taxon>Caudoviricetes</taxon>
        <taxon>Drexlerviridae</taxon>
        <taxon>Vilniusvirus</taxon>
        <taxon>Vilniusvirus NBD2</taxon>
    </lineage>
</organism>